<proteinExistence type="evidence at transcript level"/>
<dbReference type="EMBL" id="GFAC01002417">
    <property type="protein sequence ID" value="JAT96771.1"/>
    <property type="molecule type" value="mRNA"/>
</dbReference>
<keyword evidence="6" id="KW-0862">Zinc</keyword>
<feature type="domain" description="Phorbol-ester/DAG-type" evidence="10">
    <location>
        <begin position="287"/>
        <end position="336"/>
    </location>
</feature>
<evidence type="ECO:0000256" key="4">
    <source>
        <dbReference type="ARBA" id="ARBA00022771"/>
    </source>
</evidence>
<dbReference type="PROSITE" id="PS50081">
    <property type="entry name" value="ZF_DAG_PE_2"/>
    <property type="match status" value="1"/>
</dbReference>
<sequence>MAPPVSKLSLVAQFDDLCRQLMQTDTHEELLLDFVRNQEECRKRWLAAEIENQEMKKRIASLQANHMDLERNLANIKEVLQKEVHRREKSEEEKHNKQRQLDLIREFILNDTELRDETIEKLAFLKPENEGKDFNAERLGTIDESIGSVLSPSGDSLEISDDGASHRSSRSRAKRRSNAGRPGECASSVKKRSKGYNDVDRACASTITTTVTVTDGKDFVATSRVFTQPSNPAPSAPPPPSPEADQEPTVTPKNISGSAPTTPVTQRRGQTITPKRSHSAGRLMSREHTFCPKTVIKSETCGPCGKRIKFYKTAYKCNRCRSVCHLECKDKVPLPCFPANQTPTQGGAAGRHGNLSDYVPSTPPMVPALVIHCIREVEKRGLQDVGLYRIPGSEREVRELREQFERGKGIPNMSRADIHAVCGVLKDFLRSLRERLIPKSLWQTFVNAAQLTDGHRVWDTWKAVQELPQPNRDTLAALMLHLQNVACHEEVKMPAANLACVFAPTIVGFSTTDTVAVTSLLAETELQTQVMLALLSVPGDYWEEFLDVESDDEIKTPKALPGPQSRLLGPIYDSGSKKSTYTPPNRRTPASCSRLTSSASAKNQRNLTKGKPRLAHNGTVRARVEALD</sequence>
<dbReference type="InterPro" id="IPR008936">
    <property type="entry name" value="Rho_GTPase_activation_prot"/>
</dbReference>
<dbReference type="AlphaFoldDB" id="A0A1E1XCD5"/>
<dbReference type="SUPFAM" id="SSF57889">
    <property type="entry name" value="Cysteine-rich domain"/>
    <property type="match status" value="1"/>
</dbReference>
<dbReference type="PANTHER" id="PTHR46199">
    <property type="entry name" value="RAC GTPASE-ACTIVATING PROTEIN 1"/>
    <property type="match status" value="1"/>
</dbReference>
<evidence type="ECO:0000256" key="1">
    <source>
        <dbReference type="ARBA" id="ARBA00022468"/>
    </source>
</evidence>
<evidence type="ECO:0000256" key="7">
    <source>
        <dbReference type="ARBA" id="ARBA00022871"/>
    </source>
</evidence>
<feature type="region of interest" description="Disordered" evidence="9">
    <location>
        <begin position="145"/>
        <end position="194"/>
    </location>
</feature>
<dbReference type="GO" id="GO:0005634">
    <property type="term" value="C:nucleus"/>
    <property type="evidence" value="ECO:0007669"/>
    <property type="project" value="TreeGrafter"/>
</dbReference>
<dbReference type="GO" id="GO:0005096">
    <property type="term" value="F:GTPase activator activity"/>
    <property type="evidence" value="ECO:0007669"/>
    <property type="project" value="UniProtKB-KW"/>
</dbReference>
<evidence type="ECO:0000256" key="5">
    <source>
        <dbReference type="ARBA" id="ARBA00022782"/>
    </source>
</evidence>
<feature type="domain" description="Rho-GAP" evidence="11">
    <location>
        <begin position="353"/>
        <end position="542"/>
    </location>
</feature>
<dbReference type="Pfam" id="PF00620">
    <property type="entry name" value="RhoGAP"/>
    <property type="match status" value="1"/>
</dbReference>
<dbReference type="FunFam" id="3.30.60.20:FF:000033">
    <property type="entry name" value="Rac GTPase-activating protein 1"/>
    <property type="match status" value="1"/>
</dbReference>
<evidence type="ECO:0000256" key="6">
    <source>
        <dbReference type="ARBA" id="ARBA00022833"/>
    </source>
</evidence>
<dbReference type="GO" id="GO:0000281">
    <property type="term" value="P:mitotic cytokinesis"/>
    <property type="evidence" value="ECO:0007669"/>
    <property type="project" value="TreeGrafter"/>
</dbReference>
<dbReference type="PROSITE" id="PS00479">
    <property type="entry name" value="ZF_DAG_PE_1"/>
    <property type="match status" value="1"/>
</dbReference>
<dbReference type="Gene3D" id="3.30.60.20">
    <property type="match status" value="1"/>
</dbReference>
<dbReference type="PANTHER" id="PTHR46199:SF3">
    <property type="entry name" value="RAC GTPASE-ACTIVATING PROTEIN 1"/>
    <property type="match status" value="1"/>
</dbReference>
<dbReference type="GO" id="GO:0097149">
    <property type="term" value="C:centralspindlin complex"/>
    <property type="evidence" value="ECO:0007669"/>
    <property type="project" value="TreeGrafter"/>
</dbReference>
<keyword evidence="4" id="KW-0863">Zinc-finger</keyword>
<evidence type="ECO:0000256" key="3">
    <source>
        <dbReference type="ARBA" id="ARBA00022723"/>
    </source>
</evidence>
<keyword evidence="2" id="KW-0217">Developmental protein</keyword>
<feature type="compositionally biased region" description="Polar residues" evidence="9">
    <location>
        <begin position="577"/>
        <end position="607"/>
    </location>
</feature>
<dbReference type="InterPro" id="IPR000198">
    <property type="entry name" value="RhoGAP_dom"/>
</dbReference>
<feature type="compositionally biased region" description="Polar residues" evidence="9">
    <location>
        <begin position="248"/>
        <end position="274"/>
    </location>
</feature>
<dbReference type="SMART" id="SM00109">
    <property type="entry name" value="C1"/>
    <property type="match status" value="1"/>
</dbReference>
<keyword evidence="3" id="KW-0479">Metal-binding</keyword>
<evidence type="ECO:0000259" key="11">
    <source>
        <dbReference type="PROSITE" id="PS50238"/>
    </source>
</evidence>
<feature type="coiled-coil region" evidence="8">
    <location>
        <begin position="52"/>
        <end position="100"/>
    </location>
</feature>
<keyword evidence="7" id="KW-0744">Spermatogenesis</keyword>
<dbReference type="GO" id="GO:0007283">
    <property type="term" value="P:spermatogenesis"/>
    <property type="evidence" value="ECO:0007669"/>
    <property type="project" value="UniProtKB-KW"/>
</dbReference>
<keyword evidence="1" id="KW-0343">GTPase activation</keyword>
<dbReference type="InterPro" id="IPR002219">
    <property type="entry name" value="PKC_DAG/PE"/>
</dbReference>
<dbReference type="InterPro" id="IPR046349">
    <property type="entry name" value="C1-like_sf"/>
</dbReference>
<evidence type="ECO:0000256" key="8">
    <source>
        <dbReference type="SAM" id="Coils"/>
    </source>
</evidence>
<dbReference type="GO" id="GO:0030154">
    <property type="term" value="P:cell differentiation"/>
    <property type="evidence" value="ECO:0007669"/>
    <property type="project" value="UniProtKB-KW"/>
</dbReference>
<dbReference type="GO" id="GO:0032154">
    <property type="term" value="C:cleavage furrow"/>
    <property type="evidence" value="ECO:0007669"/>
    <property type="project" value="TreeGrafter"/>
</dbReference>
<feature type="region of interest" description="Disordered" evidence="9">
    <location>
        <begin position="553"/>
        <end position="628"/>
    </location>
</feature>
<dbReference type="GO" id="GO:0007266">
    <property type="term" value="P:Rho protein signal transduction"/>
    <property type="evidence" value="ECO:0007669"/>
    <property type="project" value="TreeGrafter"/>
</dbReference>
<evidence type="ECO:0000259" key="10">
    <source>
        <dbReference type="PROSITE" id="PS50081"/>
    </source>
</evidence>
<dbReference type="GO" id="GO:0030496">
    <property type="term" value="C:midbody"/>
    <property type="evidence" value="ECO:0007669"/>
    <property type="project" value="TreeGrafter"/>
</dbReference>
<dbReference type="GO" id="GO:0051233">
    <property type="term" value="C:spindle midzone"/>
    <property type="evidence" value="ECO:0007669"/>
    <property type="project" value="TreeGrafter"/>
</dbReference>
<feature type="region of interest" description="Disordered" evidence="9">
    <location>
        <begin position="226"/>
        <end position="283"/>
    </location>
</feature>
<dbReference type="GO" id="GO:0051256">
    <property type="term" value="P:mitotic spindle midzone assembly"/>
    <property type="evidence" value="ECO:0007669"/>
    <property type="project" value="TreeGrafter"/>
</dbReference>
<dbReference type="CDD" id="cd20821">
    <property type="entry name" value="C1_MgcRacGAP"/>
    <property type="match status" value="1"/>
</dbReference>
<keyword evidence="5" id="KW-0221">Differentiation</keyword>
<evidence type="ECO:0000256" key="9">
    <source>
        <dbReference type="SAM" id="MobiDB-lite"/>
    </source>
</evidence>
<dbReference type="PROSITE" id="PS50238">
    <property type="entry name" value="RHOGAP"/>
    <property type="match status" value="1"/>
</dbReference>
<keyword evidence="8" id="KW-0175">Coiled coil</keyword>
<feature type="compositionally biased region" description="Pro residues" evidence="9">
    <location>
        <begin position="231"/>
        <end position="242"/>
    </location>
</feature>
<organism evidence="12">
    <name type="scientific">Amblyomma aureolatum</name>
    <dbReference type="NCBI Taxonomy" id="187763"/>
    <lineage>
        <taxon>Eukaryota</taxon>
        <taxon>Metazoa</taxon>
        <taxon>Ecdysozoa</taxon>
        <taxon>Arthropoda</taxon>
        <taxon>Chelicerata</taxon>
        <taxon>Arachnida</taxon>
        <taxon>Acari</taxon>
        <taxon>Parasitiformes</taxon>
        <taxon>Ixodida</taxon>
        <taxon>Ixodoidea</taxon>
        <taxon>Ixodidae</taxon>
        <taxon>Amblyomminae</taxon>
        <taxon>Amblyomma</taxon>
    </lineage>
</organism>
<dbReference type="Gene3D" id="1.10.555.10">
    <property type="entry name" value="Rho GTPase activation protein"/>
    <property type="match status" value="1"/>
</dbReference>
<accession>A0A1E1XCD5</accession>
<dbReference type="Pfam" id="PF00130">
    <property type="entry name" value="C1_1"/>
    <property type="match status" value="1"/>
</dbReference>
<name>A0A1E1XCD5_9ACAR</name>
<dbReference type="SUPFAM" id="SSF48350">
    <property type="entry name" value="GTPase activation domain, GAP"/>
    <property type="match status" value="1"/>
</dbReference>
<reference evidence="12" key="1">
    <citation type="journal article" date="2017" name="Front. Cell. Infect. Microbiol.">
        <title>The Distinct Transcriptional Response of the Midgut of Amblyomma sculptum and Amblyomma aureolatum Ticks to Rickettsia rickettsii Correlates to Their Differences in Susceptibility to Infection.</title>
        <authorList>
            <person name="Martins L.A."/>
            <person name="Galletti M.F.B.M."/>
            <person name="Ribeiro J.M."/>
            <person name="Fujita A."/>
            <person name="Costa F.B."/>
            <person name="Labruna M.B."/>
            <person name="Daffre S."/>
            <person name="Fogaca A.C."/>
        </authorList>
    </citation>
    <scope>NUCLEOTIDE SEQUENCE</scope>
</reference>
<feature type="compositionally biased region" description="Basic residues" evidence="9">
    <location>
        <begin position="167"/>
        <end position="178"/>
    </location>
</feature>
<evidence type="ECO:0000256" key="2">
    <source>
        <dbReference type="ARBA" id="ARBA00022473"/>
    </source>
</evidence>
<dbReference type="SMART" id="SM00324">
    <property type="entry name" value="RhoGAP"/>
    <property type="match status" value="1"/>
</dbReference>
<evidence type="ECO:0000313" key="12">
    <source>
        <dbReference type="EMBL" id="JAT96771.1"/>
    </source>
</evidence>
<protein>
    <submittedName>
        <fullName evidence="12">Putative gtpase-activating protein</fullName>
    </submittedName>
</protein>
<dbReference type="GO" id="GO:0008270">
    <property type="term" value="F:zinc ion binding"/>
    <property type="evidence" value="ECO:0007669"/>
    <property type="project" value="UniProtKB-KW"/>
</dbReference>
<dbReference type="CDD" id="cd04382">
    <property type="entry name" value="RhoGAP_MgcRacGAP"/>
    <property type="match status" value="1"/>
</dbReference>